<protein>
    <recommendedName>
        <fullName evidence="3">Lipoprotein</fullName>
    </recommendedName>
</protein>
<dbReference type="RefSeq" id="WP_005537437.1">
    <property type="nucleotide sequence ID" value="NZ_BAABDY010000004.1"/>
</dbReference>
<accession>A0ABU2F2W6</accession>
<dbReference type="PROSITE" id="PS51257">
    <property type="entry name" value="PROKAR_LIPOPROTEIN"/>
    <property type="match status" value="1"/>
</dbReference>
<dbReference type="Proteomes" id="UP001248536">
    <property type="component" value="Unassembled WGS sequence"/>
</dbReference>
<name>A0ABU2F2W6_HALAR</name>
<evidence type="ECO:0000313" key="1">
    <source>
        <dbReference type="EMBL" id="MDS0254481.1"/>
    </source>
</evidence>
<evidence type="ECO:0008006" key="3">
    <source>
        <dbReference type="Google" id="ProtNLM"/>
    </source>
</evidence>
<sequence length="262" mass="27444">MPSRRTILGTVACTLVTGCSRLGDDSSMEEATATATPGPVVLSPVDATAVPHTATVGIFSETTTELDAATRDASADVTDHEWADVFHEFGCVAFDGETYAVVERTTGSGGYINKYSVTEVDDPGNESTVRVADLSDSNRRAAIDAIAVGEHTYDSDVGGFDPNSSVYAYNGSYYVFSLDVHGDKPVEVTYVLEATDGERCVTLEPLSLDDAQADSLDTTLQSGEASTVTGDAARTLAASDVAFVVRSSTCYELSTPSNGTVT</sequence>
<proteinExistence type="predicted"/>
<keyword evidence="2" id="KW-1185">Reference proteome</keyword>
<dbReference type="EMBL" id="JAMQCP010000002">
    <property type="protein sequence ID" value="MDS0254481.1"/>
    <property type="molecule type" value="Genomic_DNA"/>
</dbReference>
<organism evidence="1 2">
    <name type="scientific">Haloarcula argentinensis</name>
    <dbReference type="NCBI Taxonomy" id="43776"/>
    <lineage>
        <taxon>Archaea</taxon>
        <taxon>Methanobacteriati</taxon>
        <taxon>Methanobacteriota</taxon>
        <taxon>Stenosarchaea group</taxon>
        <taxon>Halobacteria</taxon>
        <taxon>Halobacteriales</taxon>
        <taxon>Haloarculaceae</taxon>
        <taxon>Haloarcula</taxon>
    </lineage>
</organism>
<reference evidence="1 2" key="1">
    <citation type="submission" date="2022-06" db="EMBL/GenBank/DDBJ databases">
        <title>Haloarcula sp. a new haloarchaeum isolate from saline soil.</title>
        <authorList>
            <person name="Strakova D."/>
            <person name="Galisteo C."/>
            <person name="Sanchez-Porro C."/>
            <person name="Ventosa A."/>
        </authorList>
    </citation>
    <scope>NUCLEOTIDE SEQUENCE [LARGE SCALE GENOMIC DNA]</scope>
    <source>
        <strain evidence="1 2">JCM 15760</strain>
    </source>
</reference>
<gene>
    <name evidence="1" type="ORF">NC662_12230</name>
</gene>
<comment type="caution">
    <text evidence="1">The sequence shown here is derived from an EMBL/GenBank/DDBJ whole genome shotgun (WGS) entry which is preliminary data.</text>
</comment>
<evidence type="ECO:0000313" key="2">
    <source>
        <dbReference type="Proteomes" id="UP001248536"/>
    </source>
</evidence>